<evidence type="ECO:0000313" key="5">
    <source>
        <dbReference type="EMBL" id="WWE98310.1"/>
    </source>
</evidence>
<feature type="compositionally biased region" description="Basic and acidic residues" evidence="4">
    <location>
        <begin position="223"/>
        <end position="237"/>
    </location>
</feature>
<keyword evidence="2 5" id="KW-0167">Capsid protein</keyword>
<accession>A0AAU6NEH7</accession>
<organism evidence="5">
    <name type="scientific">Yam virus 1</name>
    <dbReference type="NCBI Taxonomy" id="3123105"/>
    <lineage>
        <taxon>Viruses</taxon>
        <taxon>Riboviria</taxon>
        <taxon>Orthornavirae</taxon>
        <taxon>Kitrinoviricota</taxon>
        <taxon>Alsuviricetes</taxon>
        <taxon>Martellivirales</taxon>
        <taxon>Closteroviridae</taxon>
        <taxon>Crinivirus</taxon>
    </lineage>
</organism>
<keyword evidence="3" id="KW-0946">Virion</keyword>
<dbReference type="InterPro" id="IPR002679">
    <property type="entry name" value="Closter_coat"/>
</dbReference>
<protein>
    <submittedName>
        <fullName evidence="5">Minor coat protein</fullName>
    </submittedName>
</protein>
<reference evidence="5" key="1">
    <citation type="submission" date="2024-02" db="EMBL/GenBank/DDBJ databases">
        <title>White yam (Dioscorea rotundata) plants exhibiting virus-like symptoms are co-infected with a new potyvirus and a new crinivirus in Ethiopia.</title>
        <authorList>
            <person name="Gogile A."/>
            <person name="Knierim D."/>
            <person name="Margaria P."/>
            <person name="Menzel W."/>
            <person name="Kebede M."/>
            <person name="Kidanemariam D."/>
            <person name="Abraham A."/>
        </authorList>
    </citation>
    <scope>NUCLEOTIDE SEQUENCE</scope>
    <source>
        <strain evidence="5">YAM-A13</strain>
    </source>
</reference>
<name>A0AAU6NEH7_9CLOS</name>
<sequence>MEADDLIVEEYEQLTPRANNYIWGQSFSLPLNQITNSLELSYLYSSDVVSSPLSLQVKFIIPNGNVAYQFIFKNPNSHSVKQTGGNNWFSAFTKLADARANRVGQEARITILKEKQNYILSLNGWRFIEISGSYNPSDVIVTLLYQPIEENFSIINNHSSNFIKFLSLFRVINLNNSEFKPNLVSVYLIDSITNRKISLKIDRIIDFYSVKSYTDLNIKEIDVPKPKEPSTDKEKQSEPSVTQQEKVVEQKPGEKKKEDIDKSNSQVVLTEADKEKINKMAEEKKLGASKLKKIETNKLGRDDMEEIFEKAKMFYMKRGLSSEQSELLIYQMGVSFCTSRNSIGDLNSHLVWTTEKGENIKIFKGYHVRLLTALCKTVCNVERLILKNKSKIILELLRSEILKLPLNHARKRGIKPQFAYLACDFLDLSGVNLSEEEQLALNSSMHYVLMKNKHKRSIVNVNQLF</sequence>
<feature type="region of interest" description="Disordered" evidence="4">
    <location>
        <begin position="223"/>
        <end position="265"/>
    </location>
</feature>
<proteinExistence type="predicted"/>
<dbReference type="Pfam" id="PF01785">
    <property type="entry name" value="Closter_coat"/>
    <property type="match status" value="1"/>
</dbReference>
<feature type="compositionally biased region" description="Basic and acidic residues" evidence="4">
    <location>
        <begin position="246"/>
        <end position="262"/>
    </location>
</feature>
<evidence type="ECO:0000256" key="1">
    <source>
        <dbReference type="ARBA" id="ARBA00004328"/>
    </source>
</evidence>
<gene>
    <name evidence="5" type="primary">CPm</name>
</gene>
<dbReference type="EMBL" id="PP378483">
    <property type="protein sequence ID" value="WWE98310.1"/>
    <property type="molecule type" value="Genomic_RNA"/>
</dbReference>
<evidence type="ECO:0000256" key="3">
    <source>
        <dbReference type="ARBA" id="ARBA00022844"/>
    </source>
</evidence>
<evidence type="ECO:0000256" key="4">
    <source>
        <dbReference type="SAM" id="MobiDB-lite"/>
    </source>
</evidence>
<evidence type="ECO:0000256" key="2">
    <source>
        <dbReference type="ARBA" id="ARBA00022561"/>
    </source>
</evidence>
<dbReference type="GO" id="GO:0019028">
    <property type="term" value="C:viral capsid"/>
    <property type="evidence" value="ECO:0007669"/>
    <property type="project" value="UniProtKB-KW"/>
</dbReference>
<comment type="subcellular location">
    <subcellularLocation>
        <location evidence="1">Virion</location>
    </subcellularLocation>
</comment>